<dbReference type="RefSeq" id="WP_326835008.1">
    <property type="nucleotide sequence ID" value="NZ_CP142149.1"/>
</dbReference>
<evidence type="ECO:0000256" key="3">
    <source>
        <dbReference type="ARBA" id="ARBA00023002"/>
    </source>
</evidence>
<reference evidence="6 7" key="1">
    <citation type="journal article" date="2015" name="Int. J. Syst. Evol. Microbiol.">
        <title>Amycolatopsis rhabdoformis sp. nov., an actinomycete isolated from a tropical forest soil.</title>
        <authorList>
            <person name="Souza W.R."/>
            <person name="Silva R.E."/>
            <person name="Goodfellow M."/>
            <person name="Busarakam K."/>
            <person name="Figueiro F.S."/>
            <person name="Ferreira D."/>
            <person name="Rodrigues-Filho E."/>
            <person name="Moraes L.A.B."/>
            <person name="Zucchi T.D."/>
        </authorList>
    </citation>
    <scope>NUCLEOTIDE SEQUENCE [LARGE SCALE GENOMIC DNA]</scope>
    <source>
        <strain evidence="6 7">NCIMB 14900</strain>
    </source>
</reference>
<dbReference type="InterPro" id="IPR050172">
    <property type="entry name" value="SsuD_RutA_monooxygenase"/>
</dbReference>
<dbReference type="EMBL" id="CP142149">
    <property type="protein sequence ID" value="WSE32200.1"/>
    <property type="molecule type" value="Genomic_DNA"/>
</dbReference>
<dbReference type="GO" id="GO:0016491">
    <property type="term" value="F:oxidoreductase activity"/>
    <property type="evidence" value="ECO:0007669"/>
    <property type="project" value="UniProtKB-KW"/>
</dbReference>
<sequence length="308" mass="33865">MEVHVFTNPQQGSTHEQLVVTAKAAEDLGFDGFFRADHYRALGGIEGSSGDAWVTLGALAAETSRIRLGTLVTSATFRFPGPLAVTVAQVDEISRGRVEFGFGTGYFEDEHRAYGIPFPVTAERFARFEEQLAILTGLWTTPAGATFSHRGEFYELTDSPALPKPVQRPRPPIIIGGRGRKKTPRLAARYADEFNLAFPAVEEIFDQDLYLRAACAEAGRDPGTLRRSAVLLLACGRDHAEVARRTEALAAYVPEALEHGLVGSPAEVVDRIGQFADAGITRIYLQTPQQFDLDHWEFFADEVLQQVK</sequence>
<dbReference type="InterPro" id="IPR019952">
    <property type="entry name" value="F420_OxRdatse_Rv1855c_pred"/>
</dbReference>
<dbReference type="NCBIfam" id="TIGR03560">
    <property type="entry name" value="F420_Rv1855c"/>
    <property type="match status" value="1"/>
</dbReference>
<keyword evidence="2" id="KW-0288">FMN</keyword>
<evidence type="ECO:0000256" key="1">
    <source>
        <dbReference type="ARBA" id="ARBA00022630"/>
    </source>
</evidence>
<dbReference type="InterPro" id="IPR011251">
    <property type="entry name" value="Luciferase-like_dom"/>
</dbReference>
<name>A0ABZ1IFG4_9PSEU</name>
<protein>
    <submittedName>
        <fullName evidence="6">LLM class F420-dependent oxidoreductase</fullName>
        <ecNumber evidence="6">1.-.-.-</ecNumber>
    </submittedName>
</protein>
<dbReference type="Pfam" id="PF00296">
    <property type="entry name" value="Bac_luciferase"/>
    <property type="match status" value="1"/>
</dbReference>
<accession>A0ABZ1IFG4</accession>
<keyword evidence="4" id="KW-0503">Monooxygenase</keyword>
<feature type="domain" description="Luciferase-like" evidence="5">
    <location>
        <begin position="1"/>
        <end position="251"/>
    </location>
</feature>
<keyword evidence="1" id="KW-0285">Flavoprotein</keyword>
<dbReference type="PANTHER" id="PTHR42847">
    <property type="entry name" value="ALKANESULFONATE MONOOXYGENASE"/>
    <property type="match status" value="1"/>
</dbReference>
<gene>
    <name evidence="6" type="ORF">VSH64_08770</name>
</gene>
<dbReference type="PANTHER" id="PTHR42847:SF4">
    <property type="entry name" value="ALKANESULFONATE MONOOXYGENASE-RELATED"/>
    <property type="match status" value="1"/>
</dbReference>
<keyword evidence="7" id="KW-1185">Reference proteome</keyword>
<evidence type="ECO:0000256" key="2">
    <source>
        <dbReference type="ARBA" id="ARBA00022643"/>
    </source>
</evidence>
<evidence type="ECO:0000259" key="5">
    <source>
        <dbReference type="Pfam" id="PF00296"/>
    </source>
</evidence>
<proteinExistence type="predicted"/>
<evidence type="ECO:0000313" key="7">
    <source>
        <dbReference type="Proteomes" id="UP001330812"/>
    </source>
</evidence>
<dbReference type="EC" id="1.-.-.-" evidence="6"/>
<evidence type="ECO:0000256" key="4">
    <source>
        <dbReference type="ARBA" id="ARBA00023033"/>
    </source>
</evidence>
<dbReference type="Proteomes" id="UP001330812">
    <property type="component" value="Chromosome"/>
</dbReference>
<keyword evidence="3 6" id="KW-0560">Oxidoreductase</keyword>
<dbReference type="Gene3D" id="3.20.20.30">
    <property type="entry name" value="Luciferase-like domain"/>
    <property type="match status" value="1"/>
</dbReference>
<dbReference type="SUPFAM" id="SSF51679">
    <property type="entry name" value="Bacterial luciferase-like"/>
    <property type="match status" value="1"/>
</dbReference>
<organism evidence="6 7">
    <name type="scientific">Amycolatopsis rhabdoformis</name>
    <dbReference type="NCBI Taxonomy" id="1448059"/>
    <lineage>
        <taxon>Bacteria</taxon>
        <taxon>Bacillati</taxon>
        <taxon>Actinomycetota</taxon>
        <taxon>Actinomycetes</taxon>
        <taxon>Pseudonocardiales</taxon>
        <taxon>Pseudonocardiaceae</taxon>
        <taxon>Amycolatopsis</taxon>
    </lineage>
</organism>
<dbReference type="InterPro" id="IPR036661">
    <property type="entry name" value="Luciferase-like_sf"/>
</dbReference>
<evidence type="ECO:0000313" key="6">
    <source>
        <dbReference type="EMBL" id="WSE32200.1"/>
    </source>
</evidence>